<name>A0A8J5SL27_ZIZPA</name>
<gene>
    <name evidence="1" type="ORF">GUJ93_ZPchr0007g5880</name>
</gene>
<dbReference type="EMBL" id="JAAALK010000282">
    <property type="protein sequence ID" value="KAG8078371.1"/>
    <property type="molecule type" value="Genomic_DNA"/>
</dbReference>
<protein>
    <submittedName>
        <fullName evidence="1">Uncharacterized protein</fullName>
    </submittedName>
</protein>
<evidence type="ECO:0000313" key="2">
    <source>
        <dbReference type="Proteomes" id="UP000729402"/>
    </source>
</evidence>
<dbReference type="Proteomes" id="UP000729402">
    <property type="component" value="Unassembled WGS sequence"/>
</dbReference>
<accession>A0A8J5SL27</accession>
<keyword evidence="2" id="KW-1185">Reference proteome</keyword>
<reference evidence="1" key="1">
    <citation type="journal article" date="2021" name="bioRxiv">
        <title>Whole Genome Assembly and Annotation of Northern Wild Rice, Zizania palustris L., Supports a Whole Genome Duplication in the Zizania Genus.</title>
        <authorList>
            <person name="Haas M."/>
            <person name="Kono T."/>
            <person name="Macchietto M."/>
            <person name="Millas R."/>
            <person name="McGilp L."/>
            <person name="Shao M."/>
            <person name="Duquette J."/>
            <person name="Hirsch C.N."/>
            <person name="Kimball J."/>
        </authorList>
    </citation>
    <scope>NUCLEOTIDE SEQUENCE</scope>
    <source>
        <tissue evidence="1">Fresh leaf tissue</tissue>
    </source>
</reference>
<organism evidence="1 2">
    <name type="scientific">Zizania palustris</name>
    <name type="common">Northern wild rice</name>
    <dbReference type="NCBI Taxonomy" id="103762"/>
    <lineage>
        <taxon>Eukaryota</taxon>
        <taxon>Viridiplantae</taxon>
        <taxon>Streptophyta</taxon>
        <taxon>Embryophyta</taxon>
        <taxon>Tracheophyta</taxon>
        <taxon>Spermatophyta</taxon>
        <taxon>Magnoliopsida</taxon>
        <taxon>Liliopsida</taxon>
        <taxon>Poales</taxon>
        <taxon>Poaceae</taxon>
        <taxon>BOP clade</taxon>
        <taxon>Oryzoideae</taxon>
        <taxon>Oryzeae</taxon>
        <taxon>Zizaniinae</taxon>
        <taxon>Zizania</taxon>
    </lineage>
</organism>
<dbReference type="AlphaFoldDB" id="A0A8J5SL27"/>
<reference evidence="1" key="2">
    <citation type="submission" date="2021-02" db="EMBL/GenBank/DDBJ databases">
        <authorList>
            <person name="Kimball J.A."/>
            <person name="Haas M.W."/>
            <person name="Macchietto M."/>
            <person name="Kono T."/>
            <person name="Duquette J."/>
            <person name="Shao M."/>
        </authorList>
    </citation>
    <scope>NUCLEOTIDE SEQUENCE</scope>
    <source>
        <tissue evidence="1">Fresh leaf tissue</tissue>
    </source>
</reference>
<evidence type="ECO:0000313" key="1">
    <source>
        <dbReference type="EMBL" id="KAG8078371.1"/>
    </source>
</evidence>
<sequence length="111" mass="11750">MMEHGAEPRQPTRLPGPRCACAAAGWERSPTTTCSGCALAASLLSSKFRDGAHAHGPAAITARCTVHLHRATVPCGIPMAMWQVSTTWLANLLPNIVVIFDASRLIALNSC</sequence>
<comment type="caution">
    <text evidence="1">The sequence shown here is derived from an EMBL/GenBank/DDBJ whole genome shotgun (WGS) entry which is preliminary data.</text>
</comment>
<proteinExistence type="predicted"/>